<reference evidence="1 2" key="1">
    <citation type="journal article" date="2010" name="J. Bacteriol.">
        <title>Complete genome sequence of the diesel-degrading Acinetobacter sp. strain DR1.</title>
        <authorList>
            <person name="Jung J."/>
            <person name="Baek J.H."/>
            <person name="Park W."/>
        </authorList>
    </citation>
    <scope>NUCLEOTIDE SEQUENCE [LARGE SCALE GENOMIC DNA]</scope>
    <source>
        <strain evidence="2">JCM 16667 / KCTC 23045 / DR1</strain>
    </source>
</reference>
<sequence>MAILLLPVLIKRIILFYEEFDQIVLFICPNRLIFCKALLFMIIKQNFNYKKDIKKKSLTG</sequence>
<dbReference type="EMBL" id="CP002080">
    <property type="protein sequence ID" value="ADI92481.1"/>
    <property type="molecule type" value="Genomic_DNA"/>
</dbReference>
<dbReference type="Proteomes" id="UP000000392">
    <property type="component" value="Chromosome"/>
</dbReference>
<accession>A0AAN0PBQ4</accession>
<gene>
    <name evidence="1" type="ordered locus">AOLE_17985</name>
</gene>
<evidence type="ECO:0000313" key="1">
    <source>
        <dbReference type="EMBL" id="ADI92481.1"/>
    </source>
</evidence>
<protein>
    <submittedName>
        <fullName evidence="1">Uncharacterized protein</fullName>
    </submittedName>
</protein>
<name>A0AAN0PBQ4_ACISD</name>
<organism evidence="1 2">
    <name type="scientific">Acinetobacter oleivorans (strain JCM 16667 / KCTC 23045 / DR1)</name>
    <dbReference type="NCBI Taxonomy" id="436717"/>
    <lineage>
        <taxon>Bacteria</taxon>
        <taxon>Pseudomonadati</taxon>
        <taxon>Pseudomonadota</taxon>
        <taxon>Gammaproteobacteria</taxon>
        <taxon>Moraxellales</taxon>
        <taxon>Moraxellaceae</taxon>
        <taxon>Acinetobacter</taxon>
    </lineage>
</organism>
<dbReference type="AlphaFoldDB" id="A0AAN0PBQ4"/>
<dbReference type="KEGG" id="acd:AOLE_17985"/>
<proteinExistence type="predicted"/>
<evidence type="ECO:0000313" key="2">
    <source>
        <dbReference type="Proteomes" id="UP000000392"/>
    </source>
</evidence>